<name>A0ABP6XKD7_9ACTN</name>
<reference evidence="4" key="1">
    <citation type="journal article" date="2019" name="Int. J. Syst. Evol. Microbiol.">
        <title>The Global Catalogue of Microorganisms (GCM) 10K type strain sequencing project: providing services to taxonomists for standard genome sequencing and annotation.</title>
        <authorList>
            <consortium name="The Broad Institute Genomics Platform"/>
            <consortium name="The Broad Institute Genome Sequencing Center for Infectious Disease"/>
            <person name="Wu L."/>
            <person name="Ma J."/>
        </authorList>
    </citation>
    <scope>NUCLEOTIDE SEQUENCE [LARGE SCALE GENOMIC DNA]</scope>
    <source>
        <strain evidence="4">JCM 17326</strain>
    </source>
</reference>
<evidence type="ECO:0000313" key="4">
    <source>
        <dbReference type="Proteomes" id="UP001500630"/>
    </source>
</evidence>
<sequence>MRHSESDLRQLLTRQAGERAGSEPAPHLGAIVRRGRRIRRTRRAVTAGAALAAAVTAAVLVTGPVPLGEAVVAAHPVDTVLVKPGPTLSEKYEVRLGATRYDLPLLHSERFETMGGARTVTFRPVSFSTGHKVVCDDPRAWVVIVEKLKGGEPGGGVGRCGTEIGGHHDRLSAPTGWLKRPQSVRIWVFPADARVREVAEAVTGCPPIGKSKECDEMAQSRALMDPEVRERLSAEIGERPGAWAVGIYDGPAGDQPEPSGKLGSGPVG</sequence>
<evidence type="ECO:0000256" key="2">
    <source>
        <dbReference type="SAM" id="Phobius"/>
    </source>
</evidence>
<proteinExistence type="predicted"/>
<dbReference type="Proteomes" id="UP001500630">
    <property type="component" value="Unassembled WGS sequence"/>
</dbReference>
<keyword evidence="2" id="KW-0472">Membrane</keyword>
<keyword evidence="4" id="KW-1185">Reference proteome</keyword>
<gene>
    <name evidence="3" type="ORF">GCM10022419_056360</name>
</gene>
<evidence type="ECO:0000256" key="1">
    <source>
        <dbReference type="SAM" id="MobiDB-lite"/>
    </source>
</evidence>
<evidence type="ECO:0000313" key="3">
    <source>
        <dbReference type="EMBL" id="GAA3568230.1"/>
    </source>
</evidence>
<organism evidence="3 4">
    <name type="scientific">Nonomuraea rosea</name>
    <dbReference type="NCBI Taxonomy" id="638574"/>
    <lineage>
        <taxon>Bacteria</taxon>
        <taxon>Bacillati</taxon>
        <taxon>Actinomycetota</taxon>
        <taxon>Actinomycetes</taxon>
        <taxon>Streptosporangiales</taxon>
        <taxon>Streptosporangiaceae</taxon>
        <taxon>Nonomuraea</taxon>
    </lineage>
</organism>
<protein>
    <submittedName>
        <fullName evidence="3">Uncharacterized protein</fullName>
    </submittedName>
</protein>
<dbReference type="EMBL" id="BAABDQ010000012">
    <property type="protein sequence ID" value="GAA3568230.1"/>
    <property type="molecule type" value="Genomic_DNA"/>
</dbReference>
<dbReference type="RefSeq" id="WP_345566333.1">
    <property type="nucleotide sequence ID" value="NZ_BAABDQ010000012.1"/>
</dbReference>
<accession>A0ABP6XKD7</accession>
<keyword evidence="2" id="KW-0812">Transmembrane</keyword>
<keyword evidence="2" id="KW-1133">Transmembrane helix</keyword>
<feature type="region of interest" description="Disordered" evidence="1">
    <location>
        <begin position="246"/>
        <end position="268"/>
    </location>
</feature>
<feature type="transmembrane region" description="Helical" evidence="2">
    <location>
        <begin position="44"/>
        <end position="67"/>
    </location>
</feature>
<comment type="caution">
    <text evidence="3">The sequence shown here is derived from an EMBL/GenBank/DDBJ whole genome shotgun (WGS) entry which is preliminary data.</text>
</comment>